<dbReference type="Proteomes" id="UP000185779">
    <property type="component" value="Unassembled WGS sequence"/>
</dbReference>
<keyword evidence="1" id="KW-1133">Transmembrane helix</keyword>
<protein>
    <recommendedName>
        <fullName evidence="6">Dehydrogenase</fullName>
    </recommendedName>
</protein>
<proteinExistence type="predicted"/>
<sequence>MSLILNIIKGLIVLMMLYGIVTVIQSTAWGEGVISIDASPGVFGVTLFQEALVAFEVTSALLTAALIGALFLAMRENGGMENGSA</sequence>
<dbReference type="EMBL" id="LYOR01000003">
    <property type="protein sequence ID" value="OFV66334.1"/>
    <property type="molecule type" value="Genomic_DNA"/>
</dbReference>
<evidence type="ECO:0008006" key="6">
    <source>
        <dbReference type="Google" id="ProtNLM"/>
    </source>
</evidence>
<dbReference type="EMBL" id="DRIE01000009">
    <property type="protein sequence ID" value="HEC56409.1"/>
    <property type="molecule type" value="Genomic_DNA"/>
</dbReference>
<keyword evidence="5" id="KW-1185">Reference proteome</keyword>
<evidence type="ECO:0000313" key="3">
    <source>
        <dbReference type="EMBL" id="HEC56409.1"/>
    </source>
</evidence>
<keyword evidence="1" id="KW-0472">Membrane</keyword>
<evidence type="ECO:0000313" key="2">
    <source>
        <dbReference type="EMBL" id="HDM36051.1"/>
    </source>
</evidence>
<organism evidence="4 5">
    <name type="scientific">Candidatus Syntropharchaeum butanivorans</name>
    <dbReference type="NCBI Taxonomy" id="1839936"/>
    <lineage>
        <taxon>Archaea</taxon>
        <taxon>Methanobacteriati</taxon>
        <taxon>Methanobacteriota</taxon>
        <taxon>Stenosarchaea group</taxon>
        <taxon>Methanomicrobia</taxon>
        <taxon>Methanosarcinales</taxon>
        <taxon>ANME-2 cluster</taxon>
        <taxon>Candidatus Syntropharchaeum</taxon>
    </lineage>
</organism>
<dbReference type="Gene3D" id="1.20.120.1200">
    <property type="entry name" value="NADH-ubiquinone/plastoquinone oxidoreductase chain 6, subunit NuoJ"/>
    <property type="match status" value="1"/>
</dbReference>
<feature type="transmembrane region" description="Helical" evidence="1">
    <location>
        <begin position="12"/>
        <end position="31"/>
    </location>
</feature>
<keyword evidence="1" id="KW-0812">Transmembrane</keyword>
<dbReference type="InterPro" id="IPR042106">
    <property type="entry name" value="Nuo/plastoQ_OxRdtase_6_NuoJ"/>
</dbReference>
<name>A0A1F2P596_9EURY</name>
<feature type="transmembrane region" description="Helical" evidence="1">
    <location>
        <begin position="51"/>
        <end position="73"/>
    </location>
</feature>
<dbReference type="Proteomes" id="UP000885863">
    <property type="component" value="Unassembled WGS sequence"/>
</dbReference>
<evidence type="ECO:0000313" key="5">
    <source>
        <dbReference type="Proteomes" id="UP000185779"/>
    </source>
</evidence>
<dbReference type="STRING" id="1839936.SBU_000876"/>
<reference evidence="2" key="2">
    <citation type="journal article" date="2020" name="mSystems">
        <title>Genome- and Community-Level Interaction Insights into Carbon Utilization and Element Cycling Functions of Hydrothermarchaeota in Hydrothermal Sediment.</title>
        <authorList>
            <person name="Zhou Z."/>
            <person name="Liu Y."/>
            <person name="Xu W."/>
            <person name="Pan J."/>
            <person name="Luo Z.H."/>
            <person name="Li M."/>
        </authorList>
    </citation>
    <scope>NUCLEOTIDE SEQUENCE [LARGE SCALE GENOMIC DNA]</scope>
    <source>
        <strain evidence="2">HyVt-185</strain>
        <strain evidence="3">HyVt-386</strain>
    </source>
</reference>
<accession>A0A1F2P596</accession>
<dbReference type="AlphaFoldDB" id="A0A1F2P596"/>
<reference evidence="4 5" key="1">
    <citation type="submission" date="2016-05" db="EMBL/GenBank/DDBJ databases">
        <title>Microbial consortia oxidize butane by reversing methanogenesis.</title>
        <authorList>
            <person name="Laso-Perez R."/>
            <person name="Richter M."/>
            <person name="Wegener G."/>
            <person name="Musat F."/>
        </authorList>
    </citation>
    <scope>NUCLEOTIDE SEQUENCE [LARGE SCALE GENOMIC DNA]</scope>
    <source>
        <strain evidence="4">BOX1</strain>
    </source>
</reference>
<comment type="caution">
    <text evidence="4">The sequence shown here is derived from an EMBL/GenBank/DDBJ whole genome shotgun (WGS) entry which is preliminary data.</text>
</comment>
<dbReference type="EMBL" id="DQZR01000089">
    <property type="protein sequence ID" value="HDM36051.1"/>
    <property type="molecule type" value="Genomic_DNA"/>
</dbReference>
<evidence type="ECO:0000313" key="4">
    <source>
        <dbReference type="EMBL" id="OFV66334.1"/>
    </source>
</evidence>
<evidence type="ECO:0000256" key="1">
    <source>
        <dbReference type="SAM" id="Phobius"/>
    </source>
</evidence>
<gene>
    <name evidence="2" type="ORF">ENG09_02180</name>
    <name evidence="3" type="ORF">ENI32_00755</name>
    <name evidence="4" type="ORF">SBU_000876</name>
</gene>
<dbReference type="Proteomes" id="UP000885936">
    <property type="component" value="Unassembled WGS sequence"/>
</dbReference>